<keyword evidence="1" id="KW-0175">Coiled coil</keyword>
<dbReference type="Proteomes" id="UP000256585">
    <property type="component" value="Chromosome"/>
</dbReference>
<sequence>MPKVNSKIKCPKCGEEFEITQDHYESIVSQVSKNFKKEIIDEETKKHEKEIELLEKENQNKIDAAKQSVAKEYQQNIFSLEAQLKTIKTELELKNKELLNDRENSFKQKLQEKENKIQQLELQNTKSLNDTENKFNKAIQEKQAKIQELELKIQNYDQSKELEITKQKNISDQKYSQLMTEFNFNKEKSKQEKDDLQKEIDRLREHKLSLSIKLIGEDLEQHCLNAYNQYLRPNLRNATFAKDNDVVEGTKGDFIFRELTDDGIEFVSIMFEMKNEGENSVNKKKNEDFFKKLSNDRNKKHCEYAVLVSMLEPENDTYNSGIYDASTKDMPNLYVIRPNNFIAIINLLRNIALKSIEDKRQIIEYKQTNLDFTNFAENLRIAKEGFTKNVDKAKKHFDDVVSEIDKSINNLQKTKESLLKTQYQLSLANGKVDDITVKKLTKNAPSIAKLINETDKK</sequence>
<accession>A0A3Q9VBN7</accession>
<proteinExistence type="predicted"/>
<dbReference type="OrthoDB" id="3224137at2"/>
<dbReference type="EMBL" id="CP033058">
    <property type="protein sequence ID" value="AZZ65669.1"/>
    <property type="molecule type" value="Genomic_DNA"/>
</dbReference>
<dbReference type="AlphaFoldDB" id="A0A3Q9VBN7"/>
<evidence type="ECO:0000313" key="2">
    <source>
        <dbReference type="EMBL" id="AZZ65669.1"/>
    </source>
</evidence>
<protein>
    <submittedName>
        <fullName evidence="2">DUF2130 domain-containing protein</fullName>
    </submittedName>
</protein>
<dbReference type="Pfam" id="PF09903">
    <property type="entry name" value="DUF2130"/>
    <property type="match status" value="1"/>
</dbReference>
<name>A0A3Q9VBN7_9BACT</name>
<dbReference type="KEGG" id="mphc:DMC14_002645"/>
<evidence type="ECO:0000313" key="3">
    <source>
        <dbReference type="Proteomes" id="UP000256585"/>
    </source>
</evidence>
<evidence type="ECO:0000256" key="1">
    <source>
        <dbReference type="SAM" id="Coils"/>
    </source>
</evidence>
<feature type="coiled-coil region" evidence="1">
    <location>
        <begin position="37"/>
        <end position="213"/>
    </location>
</feature>
<dbReference type="InterPro" id="IPR019219">
    <property type="entry name" value="DUF2130"/>
</dbReference>
<gene>
    <name evidence="2" type="ORF">DMC14_002645</name>
</gene>
<dbReference type="PIRSF" id="PIRSF005850">
    <property type="entry name" value="UCP005850"/>
    <property type="match status" value="1"/>
</dbReference>
<reference evidence="2" key="1">
    <citation type="submission" date="2019-03" db="EMBL/GenBank/DDBJ databases">
        <title>Draft Sequence and Annotation of the Mycoplasma phocicerebrale Strain 1049T Genome.</title>
        <authorList>
            <person name="Frasca S.Jr."/>
            <person name="Kutish G.F."/>
            <person name="Castellanos Gell J."/>
            <person name="Michaels D.L."/>
            <person name="Brown D.R."/>
        </authorList>
    </citation>
    <scope>NUCLEOTIDE SEQUENCE</scope>
    <source>
        <strain evidence="2">1049</strain>
    </source>
</reference>
<keyword evidence="3" id="KW-1185">Reference proteome</keyword>
<organism evidence="2 3">
    <name type="scientific">Metamycoplasma phocicerebrale</name>
    <dbReference type="NCBI Taxonomy" id="142649"/>
    <lineage>
        <taxon>Bacteria</taxon>
        <taxon>Bacillati</taxon>
        <taxon>Mycoplasmatota</taxon>
        <taxon>Mycoplasmoidales</taxon>
        <taxon>Metamycoplasmataceae</taxon>
        <taxon>Metamycoplasma</taxon>
    </lineage>
</organism>